<dbReference type="PROSITE" id="PS50263">
    <property type="entry name" value="CN_HYDROLASE"/>
    <property type="match status" value="1"/>
</dbReference>
<dbReference type="Gene3D" id="3.60.110.10">
    <property type="entry name" value="Carbon-nitrogen hydrolase"/>
    <property type="match status" value="1"/>
</dbReference>
<accession>A0A1H1ZUH4</accession>
<dbReference type="InterPro" id="IPR036526">
    <property type="entry name" value="C-N_Hydrolase_sf"/>
</dbReference>
<evidence type="ECO:0000259" key="3">
    <source>
        <dbReference type="PROSITE" id="PS50263"/>
    </source>
</evidence>
<keyword evidence="1 4" id="KW-0378">Hydrolase</keyword>
<feature type="compositionally biased region" description="Basic and acidic residues" evidence="2">
    <location>
        <begin position="255"/>
        <end position="270"/>
    </location>
</feature>
<gene>
    <name evidence="4" type="ORF">SAMN04489812_5463</name>
</gene>
<evidence type="ECO:0000313" key="4">
    <source>
        <dbReference type="EMBL" id="SDT37364.1"/>
    </source>
</evidence>
<dbReference type="Pfam" id="PF00795">
    <property type="entry name" value="CN_hydrolase"/>
    <property type="match status" value="1"/>
</dbReference>
<dbReference type="InterPro" id="IPR050345">
    <property type="entry name" value="Aliph_Amidase/BUP"/>
</dbReference>
<dbReference type="PANTHER" id="PTHR43674">
    <property type="entry name" value="NITRILASE C965.09-RELATED"/>
    <property type="match status" value="1"/>
</dbReference>
<dbReference type="Proteomes" id="UP000199103">
    <property type="component" value="Chromosome I"/>
</dbReference>
<feature type="region of interest" description="Disordered" evidence="2">
    <location>
        <begin position="255"/>
        <end position="286"/>
    </location>
</feature>
<dbReference type="GO" id="GO:0050126">
    <property type="term" value="F:N-carbamoylputrescine amidase activity"/>
    <property type="evidence" value="ECO:0007669"/>
    <property type="project" value="TreeGrafter"/>
</dbReference>
<dbReference type="GO" id="GO:0033388">
    <property type="term" value="P:putrescine biosynthetic process from arginine"/>
    <property type="evidence" value="ECO:0007669"/>
    <property type="project" value="TreeGrafter"/>
</dbReference>
<dbReference type="InterPro" id="IPR003010">
    <property type="entry name" value="C-N_Hydrolase"/>
</dbReference>
<dbReference type="PANTHER" id="PTHR43674:SF2">
    <property type="entry name" value="BETA-UREIDOPROPIONASE"/>
    <property type="match status" value="1"/>
</dbReference>
<dbReference type="RefSeq" id="WP_091529575.1">
    <property type="nucleotide sequence ID" value="NZ_LT629772.1"/>
</dbReference>
<sequence>MPPVVAAACQIGVDIDGRTTVAVEAAVAHAAERGADLIVLPEQCVSGFAFADAAEARDAAEPVDGATVGLLRRLSAEHRVVIIGGYPELGEDGHLYNSAALVQDGDLLHNYRKVHLWGAEVQWFTPGSEPPAAVDTRLGRIAVMICYDLELPEWPRLAALDGADVIVAPCNWPLLDRPETERPLEIIRAQAAAGTNKVYVVVADRCGPERGVDWIGGTAIVSATGYLLAGPATGHDEQAEPTVLTGTLDLEAARDKSIGPHNDALADRRPTLYHRLSSQTPERGHR</sequence>
<dbReference type="SUPFAM" id="SSF56317">
    <property type="entry name" value="Carbon-nitrogen hydrolase"/>
    <property type="match status" value="1"/>
</dbReference>
<dbReference type="AlphaFoldDB" id="A0A1H1ZUH4"/>
<dbReference type="OrthoDB" id="9811121at2"/>
<feature type="compositionally biased region" description="Polar residues" evidence="2">
    <location>
        <begin position="276"/>
        <end position="286"/>
    </location>
</feature>
<evidence type="ECO:0000256" key="1">
    <source>
        <dbReference type="ARBA" id="ARBA00022801"/>
    </source>
</evidence>
<protein>
    <submittedName>
        <fullName evidence="4">Predicted amidohydrolase</fullName>
    </submittedName>
</protein>
<dbReference type="EMBL" id="LT629772">
    <property type="protein sequence ID" value="SDT37364.1"/>
    <property type="molecule type" value="Genomic_DNA"/>
</dbReference>
<name>A0A1H1ZUH4_9ACTN</name>
<evidence type="ECO:0000256" key="2">
    <source>
        <dbReference type="SAM" id="MobiDB-lite"/>
    </source>
</evidence>
<proteinExistence type="predicted"/>
<dbReference type="STRING" id="630515.SAMN04489812_5463"/>
<organism evidence="4 5">
    <name type="scientific">Microlunatus soli</name>
    <dbReference type="NCBI Taxonomy" id="630515"/>
    <lineage>
        <taxon>Bacteria</taxon>
        <taxon>Bacillati</taxon>
        <taxon>Actinomycetota</taxon>
        <taxon>Actinomycetes</taxon>
        <taxon>Propionibacteriales</taxon>
        <taxon>Propionibacteriaceae</taxon>
        <taxon>Microlunatus</taxon>
    </lineage>
</organism>
<reference evidence="4 5" key="1">
    <citation type="submission" date="2016-10" db="EMBL/GenBank/DDBJ databases">
        <authorList>
            <person name="de Groot N.N."/>
        </authorList>
    </citation>
    <scope>NUCLEOTIDE SEQUENCE [LARGE SCALE GENOMIC DNA]</scope>
    <source>
        <strain evidence="4 5">DSM 21800</strain>
    </source>
</reference>
<evidence type="ECO:0000313" key="5">
    <source>
        <dbReference type="Proteomes" id="UP000199103"/>
    </source>
</evidence>
<keyword evidence="5" id="KW-1185">Reference proteome</keyword>
<feature type="domain" description="CN hydrolase" evidence="3">
    <location>
        <begin position="4"/>
        <end position="250"/>
    </location>
</feature>